<dbReference type="HOGENOM" id="CLU_096187_0_0_1"/>
<dbReference type="AlphaFoldDB" id="A0A093UW62"/>
<reference key="1">
    <citation type="journal article" date="2014" name="PLoS Genet.">
        <title>Signature Gene Expression Reveals Novel Clues to the Molecular Mechanisms of Dimorphic Transition in Penicillium marneffei.</title>
        <authorList>
            <person name="Yang E."/>
            <person name="Wang G."/>
            <person name="Cai J."/>
            <person name="Woo P.C."/>
            <person name="Lau S.K."/>
            <person name="Yuen K.-Y."/>
            <person name="Chow W.-N."/>
            <person name="Lin X."/>
        </authorList>
    </citation>
    <scope>NUCLEOTIDE SEQUENCE [LARGE SCALE GENOMIC DNA]</scope>
    <source>
        <strain>PM1</strain>
    </source>
</reference>
<sequence length="253" mass="28300">MAASNDSQIVIKLLDAPSHALLRKFGSLGYSLLLRLQSELTAIESHSGDALLAESLIVKFLFLIPDTLLNLFSKIQSSRIPHEAVLEGFIRFVKDDLQKDVAHTTWVDEADLMGPFTNRLPQQILITMNIVSIFRKMKRFKWFAAIIHRFPKCIRRHLEHPGYPDRFVLSTGGITNWFSVLVVILVPTIIVGAMLALYATHSTRERMAALWGFAVVFAFMTRLLATPNTDFIFATNAAFCAVLVVFVGNALPG</sequence>
<reference evidence="3" key="2">
    <citation type="journal article" date="2014" name="PLoS Genet.">
        <title>Signature gene expression reveals novel clues to the molecular mechanisms of dimorphic transition in Penicillium marneffei.</title>
        <authorList>
            <person name="Yang E."/>
            <person name="Wang G."/>
            <person name="Cai J."/>
            <person name="Woo P.C."/>
            <person name="Lau S.K."/>
            <person name="Yuen K.-Y."/>
            <person name="Chow W.-N."/>
            <person name="Lin X."/>
        </authorList>
    </citation>
    <scope>NUCLEOTIDE SEQUENCE</scope>
    <source>
        <strain evidence="3">PM1</strain>
    </source>
</reference>
<dbReference type="InterPro" id="IPR046529">
    <property type="entry name" value="DUF6594"/>
</dbReference>
<evidence type="ECO:0000256" key="1">
    <source>
        <dbReference type="SAM" id="Phobius"/>
    </source>
</evidence>
<dbReference type="PANTHER" id="PTHR34502">
    <property type="entry name" value="DUF6594 DOMAIN-CONTAINING PROTEIN-RELATED"/>
    <property type="match status" value="1"/>
</dbReference>
<feature type="transmembrane region" description="Helical" evidence="1">
    <location>
        <begin position="207"/>
        <end position="225"/>
    </location>
</feature>
<dbReference type="Pfam" id="PF20237">
    <property type="entry name" value="DUF6594"/>
    <property type="match status" value="1"/>
</dbReference>
<name>A0A093UW62_TALMA</name>
<comment type="caution">
    <text evidence="3">The sequence shown here is derived from an EMBL/GenBank/DDBJ whole genome shotgun (WGS) entry which is preliminary data.</text>
</comment>
<dbReference type="EMBL" id="JPOX01000030">
    <property type="protein sequence ID" value="KFX44185.1"/>
    <property type="molecule type" value="Genomic_DNA"/>
</dbReference>
<feature type="transmembrane region" description="Helical" evidence="1">
    <location>
        <begin position="231"/>
        <end position="251"/>
    </location>
</feature>
<gene>
    <name evidence="3" type="ORF">GQ26_0300930</name>
</gene>
<organism evidence="3">
    <name type="scientific">Talaromyces marneffei PM1</name>
    <dbReference type="NCBI Taxonomy" id="1077442"/>
    <lineage>
        <taxon>Eukaryota</taxon>
        <taxon>Fungi</taxon>
        <taxon>Dikarya</taxon>
        <taxon>Ascomycota</taxon>
        <taxon>Pezizomycotina</taxon>
        <taxon>Eurotiomycetes</taxon>
        <taxon>Eurotiomycetidae</taxon>
        <taxon>Eurotiales</taxon>
        <taxon>Trichocomaceae</taxon>
        <taxon>Talaromyces</taxon>
        <taxon>Talaromyces sect. Talaromyces</taxon>
    </lineage>
</organism>
<feature type="domain" description="DUF6594" evidence="2">
    <location>
        <begin position="129"/>
        <end position="244"/>
    </location>
</feature>
<keyword evidence="1" id="KW-0472">Membrane</keyword>
<feature type="transmembrane region" description="Helical" evidence="1">
    <location>
        <begin position="177"/>
        <end position="200"/>
    </location>
</feature>
<dbReference type="PANTHER" id="PTHR34502:SF5">
    <property type="entry name" value="DUF6594 DOMAIN-CONTAINING PROTEIN"/>
    <property type="match status" value="1"/>
</dbReference>
<keyword evidence="1" id="KW-0812">Transmembrane</keyword>
<evidence type="ECO:0000259" key="2">
    <source>
        <dbReference type="Pfam" id="PF20237"/>
    </source>
</evidence>
<evidence type="ECO:0000313" key="3">
    <source>
        <dbReference type="EMBL" id="KFX44185.1"/>
    </source>
</evidence>
<proteinExistence type="predicted"/>
<keyword evidence="1" id="KW-1133">Transmembrane helix</keyword>
<accession>A0A093UW62</accession>
<protein>
    <recommendedName>
        <fullName evidence="2">DUF6594 domain-containing protein</fullName>
    </recommendedName>
</protein>